<dbReference type="KEGG" id="vg:2658287"/>
<dbReference type="GeneID" id="2658287"/>
<organism evidence="1 2">
    <name type="scientific">Burkholderia phage Bcep22</name>
    <dbReference type="NCBI Taxonomy" id="2883944"/>
    <lineage>
        <taxon>Viruses</taxon>
        <taxon>Duplodnaviria</taxon>
        <taxon>Heunggongvirae</taxon>
        <taxon>Uroviricota</taxon>
        <taxon>Caudoviricetes</taxon>
        <taxon>Lessievirus</taxon>
        <taxon>Lessievirus bcep22</taxon>
    </lineage>
</organism>
<protein>
    <submittedName>
        <fullName evidence="1">Uncharacterized protein</fullName>
    </submittedName>
</protein>
<proteinExistence type="predicted"/>
<evidence type="ECO:0000313" key="2">
    <source>
        <dbReference type="Proteomes" id="UP000001160"/>
    </source>
</evidence>
<dbReference type="Proteomes" id="UP000001160">
    <property type="component" value="Segment"/>
</dbReference>
<dbReference type="EMBL" id="AY349011">
    <property type="protein sequence ID" value="AAQ54937.1"/>
    <property type="molecule type" value="Genomic_DNA"/>
</dbReference>
<dbReference type="RefSeq" id="NP_944231.1">
    <property type="nucleotide sequence ID" value="NC_005262.3"/>
</dbReference>
<name>Q6V7U1_9CAUD</name>
<evidence type="ECO:0000313" key="1">
    <source>
        <dbReference type="EMBL" id="AAQ54937.1"/>
    </source>
</evidence>
<sequence>MNESTEPSMSKTLTMERRASLEWAIETAITCGYTSDADVLRGLLADILATQQPEPVTVASLLEWAGVPDACRKEPEPRDEVTDERPSLTNPLTPYGMLVRALRIVTGTLLYDMAKSMSLSPATLSAMEVGRRPVTCAEACGAADFFASRGLPGTLQALEHAIDAARAGGEQ</sequence>
<reference evidence="1 2" key="1">
    <citation type="journal article" date="2011" name="J. Bacteriol.">
        <title>Genomes and Characterization of Phages Bcep22 and BcepIL02, Founders of a Novel Phage Type in Burkholderia cenocepacia.</title>
        <authorList>
            <person name="Gill J.J."/>
            <person name="Summer E.J."/>
            <person name="Russell W.K."/>
            <person name="Cologna S.M."/>
            <person name="Carlile T.M."/>
            <person name="Fuller A.C."/>
            <person name="Kitsopoulos K."/>
            <person name="Mebane L.M."/>
            <person name="Parkinson B.N."/>
            <person name="Sullivan D."/>
            <person name="Carmody L.A."/>
            <person name="Gonzalez C.F."/>
            <person name="Lipuma J.J."/>
            <person name="Young R."/>
        </authorList>
    </citation>
    <scope>NUCLEOTIDE SEQUENCE [LARGE SCALE GENOMIC DNA]</scope>
</reference>
<gene>
    <name evidence="1" type="ORF">Bcep22_gp01</name>
</gene>
<keyword evidence="2" id="KW-1185">Reference proteome</keyword>
<accession>Q6V7U1</accession>